<feature type="region of interest" description="Disordered" evidence="2">
    <location>
        <begin position="28"/>
        <end position="48"/>
    </location>
</feature>
<dbReference type="Gene3D" id="3.40.50.10190">
    <property type="entry name" value="BRCT domain"/>
    <property type="match status" value="1"/>
</dbReference>
<dbReference type="GO" id="GO:0006270">
    <property type="term" value="P:DNA replication initiation"/>
    <property type="evidence" value="ECO:0007669"/>
    <property type="project" value="TreeGrafter"/>
</dbReference>
<dbReference type="EMBL" id="HBEK01024449">
    <property type="protein sequence ID" value="CAD8403393.1"/>
    <property type="molecule type" value="Transcribed_RNA"/>
</dbReference>
<evidence type="ECO:0000256" key="1">
    <source>
        <dbReference type="ARBA" id="ARBA00022737"/>
    </source>
</evidence>
<dbReference type="SUPFAM" id="SSF52113">
    <property type="entry name" value="BRCT domain"/>
    <property type="match status" value="2"/>
</dbReference>
<accession>A0A7S0G5Q6</accession>
<dbReference type="PANTHER" id="PTHR13561">
    <property type="entry name" value="DNA REPLICATION REGULATOR DPB11-RELATED"/>
    <property type="match status" value="1"/>
</dbReference>
<dbReference type="InterPro" id="IPR036420">
    <property type="entry name" value="BRCT_dom_sf"/>
</dbReference>
<dbReference type="GO" id="GO:0033314">
    <property type="term" value="P:mitotic DNA replication checkpoint signaling"/>
    <property type="evidence" value="ECO:0007669"/>
    <property type="project" value="TreeGrafter"/>
</dbReference>
<dbReference type="Pfam" id="PF12738">
    <property type="entry name" value="PTCB-BRCT"/>
    <property type="match status" value="1"/>
</dbReference>
<feature type="compositionally biased region" description="Polar residues" evidence="2">
    <location>
        <begin position="325"/>
        <end position="336"/>
    </location>
</feature>
<evidence type="ECO:0000313" key="4">
    <source>
        <dbReference type="EMBL" id="CAD8403393.1"/>
    </source>
</evidence>
<proteinExistence type="predicted"/>
<gene>
    <name evidence="4" type="ORF">RMAR0315_LOCUS13402</name>
</gene>
<dbReference type="InterPro" id="IPR001357">
    <property type="entry name" value="BRCT_dom"/>
</dbReference>
<dbReference type="SMART" id="SM00292">
    <property type="entry name" value="BRCT"/>
    <property type="match status" value="1"/>
</dbReference>
<keyword evidence="1" id="KW-0677">Repeat</keyword>
<dbReference type="GO" id="GO:0007095">
    <property type="term" value="P:mitotic G2 DNA damage checkpoint signaling"/>
    <property type="evidence" value="ECO:0007669"/>
    <property type="project" value="TreeGrafter"/>
</dbReference>
<evidence type="ECO:0000256" key="2">
    <source>
        <dbReference type="SAM" id="MobiDB-lite"/>
    </source>
</evidence>
<dbReference type="AlphaFoldDB" id="A0A7S0G5Q6"/>
<feature type="compositionally biased region" description="Basic and acidic residues" evidence="2">
    <location>
        <begin position="303"/>
        <end position="315"/>
    </location>
</feature>
<feature type="domain" description="BRCT" evidence="3">
    <location>
        <begin position="166"/>
        <end position="235"/>
    </location>
</feature>
<dbReference type="PROSITE" id="PS50172">
    <property type="entry name" value="BRCT"/>
    <property type="match status" value="2"/>
</dbReference>
<feature type="compositionally biased region" description="Low complexity" evidence="2">
    <location>
        <begin position="268"/>
        <end position="284"/>
    </location>
</feature>
<name>A0A7S0G5Q6_9RHOD</name>
<dbReference type="PANTHER" id="PTHR13561:SF20">
    <property type="entry name" value="DNA TOPOISOMERASE 2-BINDING PROTEIN 1"/>
    <property type="match status" value="1"/>
</dbReference>
<evidence type="ECO:0000259" key="3">
    <source>
        <dbReference type="PROSITE" id="PS50172"/>
    </source>
</evidence>
<feature type="domain" description="BRCT" evidence="3">
    <location>
        <begin position="49"/>
        <end position="132"/>
    </location>
</feature>
<feature type="region of interest" description="Disordered" evidence="2">
    <location>
        <begin position="242"/>
        <end position="371"/>
    </location>
</feature>
<protein>
    <recommendedName>
        <fullName evidence="3">BRCT domain-containing protein</fullName>
    </recommendedName>
</protein>
<organism evidence="4">
    <name type="scientific">Rhodosorus marinus</name>
    <dbReference type="NCBI Taxonomy" id="101924"/>
    <lineage>
        <taxon>Eukaryota</taxon>
        <taxon>Rhodophyta</taxon>
        <taxon>Stylonematophyceae</taxon>
        <taxon>Stylonematales</taxon>
        <taxon>Stylonemataceae</taxon>
        <taxon>Rhodosorus</taxon>
    </lineage>
</organism>
<reference evidence="4" key="1">
    <citation type="submission" date="2021-01" db="EMBL/GenBank/DDBJ databases">
        <authorList>
            <person name="Corre E."/>
            <person name="Pelletier E."/>
            <person name="Niang G."/>
            <person name="Scheremetjew M."/>
            <person name="Finn R."/>
            <person name="Kale V."/>
            <person name="Holt S."/>
            <person name="Cochrane G."/>
            <person name="Meng A."/>
            <person name="Brown T."/>
            <person name="Cohen L."/>
        </authorList>
    </citation>
    <scope>NUCLEOTIDE SEQUENCE</scope>
    <source>
        <strain evidence="4">UTEX LB 2760</strain>
    </source>
</reference>
<feature type="compositionally biased region" description="Basic and acidic residues" evidence="2">
    <location>
        <begin position="349"/>
        <end position="371"/>
    </location>
</feature>
<sequence>MSQWLESCVSAKMNVPVDGFEVELVRHEKAQDSGKRQRRPSHAMDEMGPTSDIFRGLRIGVQHEEDAALVVRGGGKVMRYDSDSLTFEGVPTHVVLDHGYQKLAARGTCVSRKWLSSCLMVNALLPVDSNRLYSPITSKLPIAKMDQMKITVSGFYVKTPDGFPLRGSLAALIRLLGANFSERMARKSTTQLICESASGDKYARARDWGIPCLSVDWLYSCADHGRVVETLPFIVRTDATGSAEKTVGDSTSDVHRGGIPSTSEDNGSAKLLISLTKKSSSSSSTKKHVMSVRATAAQNATKNADDSSRTLKVSELDSILEDGEQQPSAELSQAQMVTYKANPKKRARRDSSEFNKSDSSPRDKELTQNSY</sequence>